<dbReference type="EMBL" id="GDJX01024250">
    <property type="protein sequence ID" value="JAT43686.1"/>
    <property type="molecule type" value="Transcribed_RNA"/>
</dbReference>
<dbReference type="EMBL" id="GDJX01025799">
    <property type="protein sequence ID" value="JAT42137.1"/>
    <property type="molecule type" value="Transcribed_RNA"/>
</dbReference>
<name>A0A1D1XIB5_9ARAE</name>
<evidence type="ECO:0000256" key="1">
    <source>
        <dbReference type="SAM" id="MobiDB-lite"/>
    </source>
</evidence>
<organism evidence="2">
    <name type="scientific">Anthurium amnicola</name>
    <dbReference type="NCBI Taxonomy" id="1678845"/>
    <lineage>
        <taxon>Eukaryota</taxon>
        <taxon>Viridiplantae</taxon>
        <taxon>Streptophyta</taxon>
        <taxon>Embryophyta</taxon>
        <taxon>Tracheophyta</taxon>
        <taxon>Spermatophyta</taxon>
        <taxon>Magnoliopsida</taxon>
        <taxon>Liliopsida</taxon>
        <taxon>Araceae</taxon>
        <taxon>Pothoideae</taxon>
        <taxon>Potheae</taxon>
        <taxon>Anthurium</taxon>
    </lineage>
</organism>
<evidence type="ECO:0000313" key="2">
    <source>
        <dbReference type="EMBL" id="JAT42137.1"/>
    </source>
</evidence>
<dbReference type="AlphaFoldDB" id="A0A1D1XIB5"/>
<evidence type="ECO:0000313" key="3">
    <source>
        <dbReference type="EMBL" id="JAT43686.1"/>
    </source>
</evidence>
<feature type="region of interest" description="Disordered" evidence="1">
    <location>
        <begin position="1"/>
        <end position="26"/>
    </location>
</feature>
<sequence>RFSTRVRAGGEEVRMAGGGPGEAAAEAPPRCAALHRALCECHRRVRDRWQREASCRHLNRALAECLVSEACPEESEAVRVMCSSAGTSAKREQCRRAKLGLSLCLSSHQSEAEA</sequence>
<gene>
    <name evidence="2" type="primary">Rnf144b_3</name>
    <name evidence="3" type="synonym">Rnf144b_2</name>
    <name evidence="3" type="ORF">g.46634</name>
    <name evidence="2" type="ORF">g.46636</name>
</gene>
<accession>A0A1D1XIB5</accession>
<reference evidence="2" key="1">
    <citation type="submission" date="2015-07" db="EMBL/GenBank/DDBJ databases">
        <title>Transcriptome Assembly of Anthurium amnicola.</title>
        <authorList>
            <person name="Suzuki J."/>
        </authorList>
    </citation>
    <scope>NUCLEOTIDE SEQUENCE</scope>
</reference>
<protein>
    <submittedName>
        <fullName evidence="2">E3 ubiquitin-protein ligase RNF144B</fullName>
    </submittedName>
</protein>
<feature type="non-terminal residue" evidence="2">
    <location>
        <position position="1"/>
    </location>
</feature>
<proteinExistence type="predicted"/>